<gene>
    <name evidence="3" type="primary">TRAPPC10</name>
</gene>
<dbReference type="GO" id="GO:0005829">
    <property type="term" value="C:cytosol"/>
    <property type="evidence" value="ECO:0007669"/>
    <property type="project" value="GOC"/>
</dbReference>
<dbReference type="Pfam" id="PF23036">
    <property type="entry name" value="TRAPPC10_1st"/>
    <property type="match status" value="1"/>
</dbReference>
<keyword evidence="2" id="KW-1185">Reference proteome</keyword>
<evidence type="ECO:0000313" key="2">
    <source>
        <dbReference type="Proteomes" id="UP000245341"/>
    </source>
</evidence>
<evidence type="ECO:0000259" key="1">
    <source>
        <dbReference type="Pfam" id="PF23036"/>
    </source>
</evidence>
<sequence>MLQQFEDALVQYDELDALFSQYVVNFGAGDGANWLTFFCQPVKSWNGLILRKPIDMEKRELIQRQEATLLDLRSYLFSRQCTLLLFLQRPWEVAQRALELLHSCVQELKLLEVSLFSQFTRFFVVQTQNPESRIAGIELSML</sequence>
<evidence type="ECO:0000313" key="3">
    <source>
        <dbReference type="RefSeq" id="XP_030872576.1"/>
    </source>
</evidence>
<dbReference type="KEGG" id="lww:115936519"/>
<dbReference type="GO" id="GO:1990071">
    <property type="term" value="C:TRAPPII protein complex"/>
    <property type="evidence" value="ECO:0007669"/>
    <property type="project" value="InterPro"/>
</dbReference>
<dbReference type="Proteomes" id="UP000245341">
    <property type="component" value="Unplaced"/>
</dbReference>
<dbReference type="RefSeq" id="XP_030872576.1">
    <property type="nucleotide sequence ID" value="XM_031016716.1"/>
</dbReference>
<dbReference type="InterPro" id="IPR056913">
    <property type="entry name" value="TRAPPC10/Trs130_N"/>
</dbReference>
<dbReference type="AlphaFoldDB" id="A0A7F8PW79"/>
<name>A0A7F8PW79_LEPWE</name>
<proteinExistence type="predicted"/>
<dbReference type="GO" id="GO:0006891">
    <property type="term" value="P:intra-Golgi vesicle-mediated transport"/>
    <property type="evidence" value="ECO:0007669"/>
    <property type="project" value="TreeGrafter"/>
</dbReference>
<protein>
    <submittedName>
        <fullName evidence="3">Trafficking protein particle complex subunit 10</fullName>
    </submittedName>
</protein>
<dbReference type="CTD" id="7109"/>
<dbReference type="GeneID" id="115936519"/>
<dbReference type="PANTHER" id="PTHR13251:SF3">
    <property type="entry name" value="TRAFFICKING PROTEIN PARTICLE COMPLEX SUBUNIT 10"/>
    <property type="match status" value="1"/>
</dbReference>
<dbReference type="PANTHER" id="PTHR13251">
    <property type="entry name" value="EPILEPSY HOLOPROSENCEPHALY CANDIDATE 1/TMEM1"/>
    <property type="match status" value="1"/>
</dbReference>
<dbReference type="OrthoDB" id="10256906at2759"/>
<reference evidence="3" key="1">
    <citation type="submission" date="2025-08" db="UniProtKB">
        <authorList>
            <consortium name="RefSeq"/>
        </authorList>
    </citation>
    <scope>IDENTIFICATION</scope>
    <source>
        <tissue evidence="3">Liver</tissue>
    </source>
</reference>
<organism evidence="2 3">
    <name type="scientific">Leptonychotes weddellii</name>
    <name type="common">Weddell seal</name>
    <name type="synonym">Otaria weddellii</name>
    <dbReference type="NCBI Taxonomy" id="9713"/>
    <lineage>
        <taxon>Eukaryota</taxon>
        <taxon>Metazoa</taxon>
        <taxon>Chordata</taxon>
        <taxon>Craniata</taxon>
        <taxon>Vertebrata</taxon>
        <taxon>Euteleostomi</taxon>
        <taxon>Mammalia</taxon>
        <taxon>Eutheria</taxon>
        <taxon>Laurasiatheria</taxon>
        <taxon>Carnivora</taxon>
        <taxon>Caniformia</taxon>
        <taxon>Pinnipedia</taxon>
        <taxon>Phocidae</taxon>
        <taxon>Monachinae</taxon>
        <taxon>Lobodontini</taxon>
        <taxon>Leptonychotes</taxon>
    </lineage>
</organism>
<dbReference type="GO" id="GO:0034498">
    <property type="term" value="P:early endosome to Golgi transport"/>
    <property type="evidence" value="ECO:0007669"/>
    <property type="project" value="TreeGrafter"/>
</dbReference>
<dbReference type="InterPro" id="IPR045126">
    <property type="entry name" value="TRAPPC10/Trs130"/>
</dbReference>
<accession>A0A7F8PW79</accession>
<feature type="domain" description="TRAPPC10/Trs130 N-terminal" evidence="1">
    <location>
        <begin position="1"/>
        <end position="94"/>
    </location>
</feature>